<feature type="compositionally biased region" description="Polar residues" evidence="7">
    <location>
        <begin position="289"/>
        <end position="300"/>
    </location>
</feature>
<dbReference type="PROSITE" id="PS50217">
    <property type="entry name" value="BZIP"/>
    <property type="match status" value="1"/>
</dbReference>
<dbReference type="AlphaFoldDB" id="A0AAQ3Q4J2"/>
<evidence type="ECO:0000256" key="6">
    <source>
        <dbReference type="SAM" id="Coils"/>
    </source>
</evidence>
<feature type="domain" description="BZIP" evidence="8">
    <location>
        <begin position="137"/>
        <end position="192"/>
    </location>
</feature>
<evidence type="ECO:0000256" key="5">
    <source>
        <dbReference type="ARBA" id="ARBA00023242"/>
    </source>
</evidence>
<proteinExistence type="predicted"/>
<name>A0AAQ3Q4J2_9LILI</name>
<dbReference type="FunFam" id="1.20.5.170:FF:000020">
    <property type="entry name" value="BZIP transcription factor"/>
    <property type="match status" value="1"/>
</dbReference>
<dbReference type="Proteomes" id="UP001327560">
    <property type="component" value="Chromosome 2"/>
</dbReference>
<dbReference type="Gene3D" id="1.20.5.170">
    <property type="match status" value="1"/>
</dbReference>
<evidence type="ECO:0000313" key="10">
    <source>
        <dbReference type="Proteomes" id="UP001327560"/>
    </source>
</evidence>
<evidence type="ECO:0000256" key="4">
    <source>
        <dbReference type="ARBA" id="ARBA00023163"/>
    </source>
</evidence>
<keyword evidence="3" id="KW-0238">DNA-binding</keyword>
<feature type="coiled-coil region" evidence="6">
    <location>
        <begin position="148"/>
        <end position="217"/>
    </location>
</feature>
<accession>A0AAQ3Q4J2</accession>
<reference evidence="9 10" key="1">
    <citation type="submission" date="2023-10" db="EMBL/GenBank/DDBJ databases">
        <title>Chromosome-scale genome assembly provides insights into flower coloration mechanisms of Canna indica.</title>
        <authorList>
            <person name="Li C."/>
        </authorList>
    </citation>
    <scope>NUCLEOTIDE SEQUENCE [LARGE SCALE GENOMIC DNA]</scope>
    <source>
        <tissue evidence="9">Flower</tissue>
    </source>
</reference>
<dbReference type="PROSITE" id="PS00036">
    <property type="entry name" value="BZIP_BASIC"/>
    <property type="match status" value="1"/>
</dbReference>
<keyword evidence="2" id="KW-0805">Transcription regulation</keyword>
<dbReference type="InterPro" id="IPR046347">
    <property type="entry name" value="bZIP_sf"/>
</dbReference>
<feature type="compositionally biased region" description="Polar residues" evidence="7">
    <location>
        <begin position="94"/>
        <end position="104"/>
    </location>
</feature>
<dbReference type="CDD" id="cd14702">
    <property type="entry name" value="bZIP_plant_GBF1"/>
    <property type="match status" value="1"/>
</dbReference>
<dbReference type="PANTHER" id="PTHR47693">
    <property type="entry name" value="BZIP TRANSCRIPTION FACTOR RISBZ3-RELATED"/>
    <property type="match status" value="1"/>
</dbReference>
<dbReference type="InterPro" id="IPR044168">
    <property type="entry name" value="RISBZ3/4/5"/>
</dbReference>
<evidence type="ECO:0000256" key="3">
    <source>
        <dbReference type="ARBA" id="ARBA00023125"/>
    </source>
</evidence>
<dbReference type="PANTHER" id="PTHR47693:SF1">
    <property type="entry name" value="BZIP TRANSCRIPTION FACTOR RISBZ3"/>
    <property type="match status" value="1"/>
</dbReference>
<evidence type="ECO:0000256" key="2">
    <source>
        <dbReference type="ARBA" id="ARBA00023015"/>
    </source>
</evidence>
<gene>
    <name evidence="9" type="ORF">Cni_G07020</name>
</gene>
<evidence type="ECO:0000313" key="9">
    <source>
        <dbReference type="EMBL" id="WOK98310.1"/>
    </source>
</evidence>
<keyword evidence="10" id="KW-1185">Reference proteome</keyword>
<feature type="region of interest" description="Disordered" evidence="7">
    <location>
        <begin position="94"/>
        <end position="134"/>
    </location>
</feature>
<comment type="subcellular location">
    <subcellularLocation>
        <location evidence="1">Nucleus</location>
    </subcellularLocation>
</comment>
<dbReference type="EMBL" id="CP136891">
    <property type="protein sequence ID" value="WOK98310.1"/>
    <property type="molecule type" value="Genomic_DNA"/>
</dbReference>
<feature type="region of interest" description="Disordered" evidence="7">
    <location>
        <begin position="279"/>
        <end position="300"/>
    </location>
</feature>
<dbReference type="InterPro" id="IPR045314">
    <property type="entry name" value="bZIP_plant_GBF1"/>
</dbReference>
<keyword evidence="6" id="KW-0175">Coiled coil</keyword>
<organism evidence="9 10">
    <name type="scientific">Canna indica</name>
    <name type="common">Indian-shot</name>
    <dbReference type="NCBI Taxonomy" id="4628"/>
    <lineage>
        <taxon>Eukaryota</taxon>
        <taxon>Viridiplantae</taxon>
        <taxon>Streptophyta</taxon>
        <taxon>Embryophyta</taxon>
        <taxon>Tracheophyta</taxon>
        <taxon>Spermatophyta</taxon>
        <taxon>Magnoliopsida</taxon>
        <taxon>Liliopsida</taxon>
        <taxon>Zingiberales</taxon>
        <taxon>Cannaceae</taxon>
        <taxon>Canna</taxon>
    </lineage>
</organism>
<protein>
    <recommendedName>
        <fullName evidence="8">BZIP domain-containing protein</fullName>
    </recommendedName>
</protein>
<dbReference type="InterPro" id="IPR004827">
    <property type="entry name" value="bZIP"/>
</dbReference>
<dbReference type="GO" id="GO:0003677">
    <property type="term" value="F:DNA binding"/>
    <property type="evidence" value="ECO:0007669"/>
    <property type="project" value="UniProtKB-KW"/>
</dbReference>
<evidence type="ECO:0000256" key="1">
    <source>
        <dbReference type="ARBA" id="ARBA00004123"/>
    </source>
</evidence>
<keyword evidence="4" id="KW-0804">Transcription</keyword>
<dbReference type="SUPFAM" id="SSF57959">
    <property type="entry name" value="Leucine zipper domain"/>
    <property type="match status" value="1"/>
</dbReference>
<dbReference type="SMART" id="SM00338">
    <property type="entry name" value="BRLZ"/>
    <property type="match status" value="1"/>
</dbReference>
<dbReference type="GO" id="GO:0005634">
    <property type="term" value="C:nucleus"/>
    <property type="evidence" value="ECO:0007669"/>
    <property type="project" value="UniProtKB-SubCell"/>
</dbReference>
<keyword evidence="5" id="KW-0539">Nucleus</keyword>
<evidence type="ECO:0000256" key="7">
    <source>
        <dbReference type="SAM" id="MobiDB-lite"/>
    </source>
</evidence>
<sequence length="300" mass="32599">MKKSASELILEAFFRQEGDGGEEWSPSTPLLSLEDVLLPGALGLGFADRETKQEGISSHFAGGEAWPNNPTTPNQYSNISATIESYSSICAGTPTSSHKPTVQVNEALGGTSGSDQSDEESQEIEGGPCGQHGNAMDVKRIRRMVSNRESARRSRKRKQAHLADLELQVDQLRGESSSLFKQLRDAGQEFSEGVTNNRILKSNVEALRIKVKMAEDLARGTLACTGIDHLLQSNVGSPQFLSPQQPCQSSPDFLPVMEFQEDDPCFIGAPSAQPFLNTRVENGDAKNADISSRLNQRPPL</sequence>
<evidence type="ECO:0000259" key="8">
    <source>
        <dbReference type="PROSITE" id="PS50217"/>
    </source>
</evidence>
<dbReference type="Pfam" id="PF00170">
    <property type="entry name" value="bZIP_1"/>
    <property type="match status" value="1"/>
</dbReference>
<dbReference type="GO" id="GO:0003700">
    <property type="term" value="F:DNA-binding transcription factor activity"/>
    <property type="evidence" value="ECO:0007669"/>
    <property type="project" value="InterPro"/>
</dbReference>